<reference evidence="2" key="1">
    <citation type="submission" date="2023-10" db="EMBL/GenBank/DDBJ databases">
        <title>Genome assemblies of two species of porcelain crab, Petrolisthes cinctipes and Petrolisthes manimaculis (Anomura: Porcellanidae).</title>
        <authorList>
            <person name="Angst P."/>
        </authorList>
    </citation>
    <scope>NUCLEOTIDE SEQUENCE</scope>
    <source>
        <strain evidence="2">PB745_01</strain>
        <tissue evidence="2">Gill</tissue>
    </source>
</reference>
<proteinExistence type="predicted"/>
<feature type="compositionally biased region" description="Polar residues" evidence="1">
    <location>
        <begin position="7"/>
        <end position="26"/>
    </location>
</feature>
<name>A0AAE1FKI9_PETCI</name>
<comment type="caution">
    <text evidence="2">The sequence shown here is derived from an EMBL/GenBank/DDBJ whole genome shotgun (WGS) entry which is preliminary data.</text>
</comment>
<keyword evidence="3" id="KW-1185">Reference proteome</keyword>
<evidence type="ECO:0000313" key="3">
    <source>
        <dbReference type="Proteomes" id="UP001286313"/>
    </source>
</evidence>
<feature type="region of interest" description="Disordered" evidence="1">
    <location>
        <begin position="1"/>
        <end position="48"/>
    </location>
</feature>
<sequence length="132" mass="14864">MPRSRQPRQVTPDPSNPGQANLNQANPGPATRPVRTVDGFQWSDGRGYEPDIHPFDNCASGVTPAFLVASDGTEPEYFEFFFDDQVMTKITEETNNHHAYLLEHMRDVELLPHSHIRGLDVFPVPVIMIPHS</sequence>
<gene>
    <name evidence="2" type="ORF">Pcinc_019676</name>
</gene>
<organism evidence="2 3">
    <name type="scientific">Petrolisthes cinctipes</name>
    <name type="common">Flat porcelain crab</name>
    <dbReference type="NCBI Taxonomy" id="88211"/>
    <lineage>
        <taxon>Eukaryota</taxon>
        <taxon>Metazoa</taxon>
        <taxon>Ecdysozoa</taxon>
        <taxon>Arthropoda</taxon>
        <taxon>Crustacea</taxon>
        <taxon>Multicrustacea</taxon>
        <taxon>Malacostraca</taxon>
        <taxon>Eumalacostraca</taxon>
        <taxon>Eucarida</taxon>
        <taxon>Decapoda</taxon>
        <taxon>Pleocyemata</taxon>
        <taxon>Anomura</taxon>
        <taxon>Galatheoidea</taxon>
        <taxon>Porcellanidae</taxon>
        <taxon>Petrolisthes</taxon>
    </lineage>
</organism>
<protein>
    <submittedName>
        <fullName evidence="2">Uncharacterized protein</fullName>
    </submittedName>
</protein>
<dbReference type="Proteomes" id="UP001286313">
    <property type="component" value="Unassembled WGS sequence"/>
</dbReference>
<dbReference type="AlphaFoldDB" id="A0AAE1FKI9"/>
<evidence type="ECO:0000313" key="2">
    <source>
        <dbReference type="EMBL" id="KAK3875464.1"/>
    </source>
</evidence>
<dbReference type="EMBL" id="JAWQEG010001964">
    <property type="protein sequence ID" value="KAK3875464.1"/>
    <property type="molecule type" value="Genomic_DNA"/>
</dbReference>
<accession>A0AAE1FKI9</accession>
<evidence type="ECO:0000256" key="1">
    <source>
        <dbReference type="SAM" id="MobiDB-lite"/>
    </source>
</evidence>